<accession>A0A835KHQ1</accession>
<dbReference type="InterPro" id="IPR056016">
    <property type="entry name" value="DUF7595"/>
</dbReference>
<evidence type="ECO:0000256" key="1">
    <source>
        <dbReference type="SAM" id="SignalP"/>
    </source>
</evidence>
<gene>
    <name evidence="3" type="ORF">HU200_019862</name>
</gene>
<name>A0A835KHQ1_9POAL</name>
<dbReference type="PANTHER" id="PTHR35828">
    <property type="entry name" value="OS08G0203800 PROTEIN-RELATED"/>
    <property type="match status" value="1"/>
</dbReference>
<keyword evidence="4" id="KW-1185">Reference proteome</keyword>
<feature type="signal peptide" evidence="1">
    <location>
        <begin position="1"/>
        <end position="30"/>
    </location>
</feature>
<dbReference type="Pfam" id="PF24523">
    <property type="entry name" value="DUF7595"/>
    <property type="match status" value="1"/>
</dbReference>
<reference evidence="3" key="1">
    <citation type="submission" date="2020-07" db="EMBL/GenBank/DDBJ databases">
        <title>Genome sequence and genetic diversity analysis of an under-domesticated orphan crop, white fonio (Digitaria exilis).</title>
        <authorList>
            <person name="Bennetzen J.L."/>
            <person name="Chen S."/>
            <person name="Ma X."/>
            <person name="Wang X."/>
            <person name="Yssel A.E.J."/>
            <person name="Chaluvadi S.R."/>
            <person name="Johnson M."/>
            <person name="Gangashetty P."/>
            <person name="Hamidou F."/>
            <person name="Sanogo M.D."/>
            <person name="Zwaenepoel A."/>
            <person name="Wallace J."/>
            <person name="Van De Peer Y."/>
            <person name="Van Deynze A."/>
        </authorList>
    </citation>
    <scope>NUCLEOTIDE SEQUENCE</scope>
    <source>
        <tissue evidence="3">Leaves</tissue>
    </source>
</reference>
<feature type="domain" description="DUF7595" evidence="2">
    <location>
        <begin position="209"/>
        <end position="407"/>
    </location>
</feature>
<proteinExistence type="predicted"/>
<organism evidence="3 4">
    <name type="scientific">Digitaria exilis</name>
    <dbReference type="NCBI Taxonomy" id="1010633"/>
    <lineage>
        <taxon>Eukaryota</taxon>
        <taxon>Viridiplantae</taxon>
        <taxon>Streptophyta</taxon>
        <taxon>Embryophyta</taxon>
        <taxon>Tracheophyta</taxon>
        <taxon>Spermatophyta</taxon>
        <taxon>Magnoliopsida</taxon>
        <taxon>Liliopsida</taxon>
        <taxon>Poales</taxon>
        <taxon>Poaceae</taxon>
        <taxon>PACMAD clade</taxon>
        <taxon>Panicoideae</taxon>
        <taxon>Panicodae</taxon>
        <taxon>Paniceae</taxon>
        <taxon>Anthephorinae</taxon>
        <taxon>Digitaria</taxon>
    </lineage>
</organism>
<dbReference type="AlphaFoldDB" id="A0A835KHQ1"/>
<protein>
    <recommendedName>
        <fullName evidence="2">DUF7595 domain-containing protein</fullName>
    </recommendedName>
</protein>
<dbReference type="PANTHER" id="PTHR35828:SF23">
    <property type="entry name" value="F-BOX DOMAIN-CONTAINING PROTEIN"/>
    <property type="match status" value="1"/>
</dbReference>
<evidence type="ECO:0000259" key="2">
    <source>
        <dbReference type="Pfam" id="PF24523"/>
    </source>
</evidence>
<evidence type="ECO:0000313" key="3">
    <source>
        <dbReference type="EMBL" id="KAF8726398.1"/>
    </source>
</evidence>
<dbReference type="Proteomes" id="UP000636709">
    <property type="component" value="Unassembled WGS sequence"/>
</dbReference>
<keyword evidence="1" id="KW-0732">Signal</keyword>
<comment type="caution">
    <text evidence="3">The sequence shown here is derived from an EMBL/GenBank/DDBJ whole genome shotgun (WGS) entry which is preliminary data.</text>
</comment>
<feature type="chain" id="PRO_5032979316" description="DUF7595 domain-containing protein" evidence="1">
    <location>
        <begin position="31"/>
        <end position="413"/>
    </location>
</feature>
<evidence type="ECO:0000313" key="4">
    <source>
        <dbReference type="Proteomes" id="UP000636709"/>
    </source>
</evidence>
<dbReference type="EMBL" id="JACEFO010001651">
    <property type="protein sequence ID" value="KAF8726398.1"/>
    <property type="molecule type" value="Genomic_DNA"/>
</dbReference>
<sequence length="413" mass="46502">MPPSCGARGVVFWPRLRFAILTLPVPTVDAIAVPGVSTRQVLHAALAPAMLDAGRQAQVGHDEPRVDSIHGSNAIISGKWWRYQGVMKLQEVMPELPRPVHSMRLWWFCEKTGLVFFTATRGGYGYGPGVERCCYTFSLDTWKVDKVASNTTGGPEFKGQFVLLVGDGEGNGAIGRPFKVLNVASVAVGLWYRERRHCFKFRTFSSERGTWGPSTRRWAPGRHKYSYCSLPPLPGRHLVLGDAVHWLYRHRWHDTYYVFKLDVGDDGEAGLTTSTMLPPSFHSECEDPRPGTQKILLAETAGSLVVLVANHGRISAWTMSEDEEAWTDKPQVVIGYEAMKRFGNVQESSDMGIVQLDWFAERTGIVQVTTKHCGFFWLHLQSKKIIRHFQGSLYTRSCPYYMDLSSWFPTLTL</sequence>